<keyword evidence="2" id="KW-1185">Reference proteome</keyword>
<sequence>MFVTCQQETGKRPYSRGIQFFNSDLYILLTESRSSILFLPMNRSVGPEYRFMISYPAVSSEDRGLVPIWVSVNLPQIMNKGCRRRLNANEADFRDPLYRTGLLSQRQLHFILLFRRYARYLLALELHTKLPSSSPFDR</sequence>
<reference evidence="1 2" key="1">
    <citation type="journal article" date="2014" name="BMC Genomics">
        <title>Genome and secretome analysis of the hemibiotrophic fungal pathogen, Moniliophthora roreri, which causes frosty pod rot disease of cacao: mechanisms of the biotrophic and necrotrophic phases.</title>
        <authorList>
            <person name="Meinhardt L.W."/>
            <person name="Costa G.G.L."/>
            <person name="Thomazella D.P.T."/>
            <person name="Teixeira P.J.P.L."/>
            <person name="Carazzolle M.F."/>
            <person name="Schuster S.C."/>
            <person name="Carlson J.E."/>
            <person name="Guiltinan M.J."/>
            <person name="Mieczkowski P."/>
            <person name="Farmer A."/>
            <person name="Ramaraj T."/>
            <person name="Crozier J."/>
            <person name="Davis R.E."/>
            <person name="Shao J."/>
            <person name="Melnick R.L."/>
            <person name="Pereira G.A.G."/>
            <person name="Bailey B.A."/>
        </authorList>
    </citation>
    <scope>NUCLEOTIDE SEQUENCE [LARGE SCALE GENOMIC DNA]</scope>
    <source>
        <strain evidence="1 2">MCA 2997</strain>
    </source>
</reference>
<evidence type="ECO:0000313" key="1">
    <source>
        <dbReference type="EMBL" id="ESK87446.1"/>
    </source>
</evidence>
<organism evidence="1 2">
    <name type="scientific">Moniliophthora roreri (strain MCA 2997)</name>
    <name type="common">Cocoa frosty pod rot fungus</name>
    <name type="synonym">Crinipellis roreri</name>
    <dbReference type="NCBI Taxonomy" id="1381753"/>
    <lineage>
        <taxon>Eukaryota</taxon>
        <taxon>Fungi</taxon>
        <taxon>Dikarya</taxon>
        <taxon>Basidiomycota</taxon>
        <taxon>Agaricomycotina</taxon>
        <taxon>Agaricomycetes</taxon>
        <taxon>Agaricomycetidae</taxon>
        <taxon>Agaricales</taxon>
        <taxon>Marasmiineae</taxon>
        <taxon>Marasmiaceae</taxon>
        <taxon>Moniliophthora</taxon>
    </lineage>
</organism>
<comment type="caution">
    <text evidence="1">The sequence shown here is derived from an EMBL/GenBank/DDBJ whole genome shotgun (WGS) entry which is preliminary data.</text>
</comment>
<dbReference type="EMBL" id="AWSO01000783">
    <property type="protein sequence ID" value="ESK87446.1"/>
    <property type="molecule type" value="Genomic_DNA"/>
</dbReference>
<dbReference type="Proteomes" id="UP000017559">
    <property type="component" value="Unassembled WGS sequence"/>
</dbReference>
<protein>
    <submittedName>
        <fullName evidence="1">Uncharacterized protein</fullName>
    </submittedName>
</protein>
<evidence type="ECO:0000313" key="2">
    <source>
        <dbReference type="Proteomes" id="UP000017559"/>
    </source>
</evidence>
<accession>V2X3T3</accession>
<proteinExistence type="predicted"/>
<dbReference type="KEGG" id="mrr:Moror_11621"/>
<dbReference type="HOGENOM" id="CLU_1855792_0_0_1"/>
<gene>
    <name evidence="1" type="ORF">Moror_11621</name>
</gene>
<name>V2X3T3_MONRO</name>
<dbReference type="AlphaFoldDB" id="V2X3T3"/>